<dbReference type="AlphaFoldDB" id="A0A2S5BGA3"/>
<feature type="signal peptide" evidence="1">
    <location>
        <begin position="1"/>
        <end position="18"/>
    </location>
</feature>
<keyword evidence="1" id="KW-0732">Signal</keyword>
<dbReference type="Proteomes" id="UP000237144">
    <property type="component" value="Unassembled WGS sequence"/>
</dbReference>
<feature type="chain" id="PRO_5015485682" evidence="1">
    <location>
        <begin position="19"/>
        <end position="122"/>
    </location>
</feature>
<evidence type="ECO:0000313" key="2">
    <source>
        <dbReference type="EMBL" id="POY75799.1"/>
    </source>
</evidence>
<protein>
    <submittedName>
        <fullName evidence="2">Uncharacterized protein</fullName>
    </submittedName>
</protein>
<gene>
    <name evidence="2" type="ORF">BMF94_1112</name>
</gene>
<proteinExistence type="predicted"/>
<comment type="caution">
    <text evidence="2">The sequence shown here is derived from an EMBL/GenBank/DDBJ whole genome shotgun (WGS) entry which is preliminary data.</text>
</comment>
<accession>A0A2S5BGA3</accession>
<name>A0A2S5BGA3_9BASI</name>
<reference evidence="2 3" key="1">
    <citation type="journal article" date="2018" name="Front. Microbiol.">
        <title>Prospects for Fungal Bioremediation of Acidic Radioactive Waste Sites: Characterization and Genome Sequence of Rhodotorula taiwanensis MD1149.</title>
        <authorList>
            <person name="Tkavc R."/>
            <person name="Matrosova V.Y."/>
            <person name="Grichenko O.E."/>
            <person name="Gostincar C."/>
            <person name="Volpe R.P."/>
            <person name="Klimenkova P."/>
            <person name="Gaidamakova E.K."/>
            <person name="Zhou C.E."/>
            <person name="Stewart B.J."/>
            <person name="Lyman M.G."/>
            <person name="Malfatti S.A."/>
            <person name="Rubinfeld B."/>
            <person name="Courtot M."/>
            <person name="Singh J."/>
            <person name="Dalgard C.L."/>
            <person name="Hamilton T."/>
            <person name="Frey K.G."/>
            <person name="Gunde-Cimerman N."/>
            <person name="Dugan L."/>
            <person name="Daly M.J."/>
        </authorList>
    </citation>
    <scope>NUCLEOTIDE SEQUENCE [LARGE SCALE GENOMIC DNA]</scope>
    <source>
        <strain evidence="2 3">MD1149</strain>
    </source>
</reference>
<keyword evidence="3" id="KW-1185">Reference proteome</keyword>
<evidence type="ECO:0000256" key="1">
    <source>
        <dbReference type="SAM" id="SignalP"/>
    </source>
</evidence>
<sequence length="122" mass="13166">MWLVKLSLIALGGAAVGAQVNPSVAGYGRRSCTNYDGTPNYQYCIGRDDRVALPSDPHTLNYFCGLKGSTCDYPSDPYPPFSQLQAICDGGYCRPGATAGIAYCVLGIELSLRVRYASRFCH</sequence>
<organism evidence="2 3">
    <name type="scientific">Rhodotorula taiwanensis</name>
    <dbReference type="NCBI Taxonomy" id="741276"/>
    <lineage>
        <taxon>Eukaryota</taxon>
        <taxon>Fungi</taxon>
        <taxon>Dikarya</taxon>
        <taxon>Basidiomycota</taxon>
        <taxon>Pucciniomycotina</taxon>
        <taxon>Microbotryomycetes</taxon>
        <taxon>Sporidiobolales</taxon>
        <taxon>Sporidiobolaceae</taxon>
        <taxon>Rhodotorula</taxon>
    </lineage>
</organism>
<evidence type="ECO:0000313" key="3">
    <source>
        <dbReference type="Proteomes" id="UP000237144"/>
    </source>
</evidence>
<dbReference type="EMBL" id="PJQD01000011">
    <property type="protein sequence ID" value="POY75799.1"/>
    <property type="molecule type" value="Genomic_DNA"/>
</dbReference>